<dbReference type="Pfam" id="PF13473">
    <property type="entry name" value="Cupredoxin_1"/>
    <property type="match status" value="1"/>
</dbReference>
<comment type="caution">
    <text evidence="3">The sequence shown here is derived from an EMBL/GenBank/DDBJ whole genome shotgun (WGS) entry which is preliminary data.</text>
</comment>
<evidence type="ECO:0000313" key="3">
    <source>
        <dbReference type="EMBL" id="TVP41150.1"/>
    </source>
</evidence>
<evidence type="ECO:0000256" key="1">
    <source>
        <dbReference type="SAM" id="Phobius"/>
    </source>
</evidence>
<feature type="domain" description="EfeO-type cupredoxin-like" evidence="2">
    <location>
        <begin position="83"/>
        <end position="177"/>
    </location>
</feature>
<dbReference type="EMBL" id="VOAH01000004">
    <property type="protein sequence ID" value="TVP41150.1"/>
    <property type="molecule type" value="Genomic_DNA"/>
</dbReference>
<dbReference type="InterPro" id="IPR008972">
    <property type="entry name" value="Cupredoxin"/>
</dbReference>
<dbReference type="SUPFAM" id="SSF49503">
    <property type="entry name" value="Cupredoxins"/>
    <property type="match status" value="1"/>
</dbReference>
<dbReference type="AlphaFoldDB" id="A0A557SX19"/>
<keyword evidence="4" id="KW-1185">Reference proteome</keyword>
<reference evidence="3 4" key="1">
    <citation type="journal article" date="2019" name="Front. Microbiol.">
        <title>Ammonia Oxidation by the Arctic Terrestrial Thaumarchaeote Candidatus Nitrosocosmicus arcticus Is Stimulated by Increasing Temperatures.</title>
        <authorList>
            <person name="Alves R.J.E."/>
            <person name="Kerou M."/>
            <person name="Zappe A."/>
            <person name="Bittner R."/>
            <person name="Abby S.S."/>
            <person name="Schmidt H.A."/>
            <person name="Pfeifer K."/>
            <person name="Schleper C."/>
        </authorList>
    </citation>
    <scope>NUCLEOTIDE SEQUENCE [LARGE SCALE GENOMIC DNA]</scope>
    <source>
        <strain evidence="3 4">Kfb</strain>
    </source>
</reference>
<dbReference type="Gene3D" id="2.60.40.420">
    <property type="entry name" value="Cupredoxins - blue copper proteins"/>
    <property type="match status" value="1"/>
</dbReference>
<feature type="transmembrane region" description="Helical" evidence="1">
    <location>
        <begin position="15"/>
        <end position="34"/>
    </location>
</feature>
<protein>
    <recommendedName>
        <fullName evidence="2">EfeO-type cupredoxin-like domain-containing protein</fullName>
    </recommendedName>
</protein>
<proteinExistence type="predicted"/>
<dbReference type="Proteomes" id="UP000315289">
    <property type="component" value="Unassembled WGS sequence"/>
</dbReference>
<sequence length="179" mass="19454">MKIDTLFCTISSSKIVFVSFSFIVILGLLTYTTISQSNNGEFYNHISLAQEQSPPLTNSTLVDLIGTGILGPPTNKTIYLFNSENEGVNETQLNIPPDSFSPSAIAANTGDTVNIKFYNLEEPDGDRHSFTVGAPYGLDKDIAPGQTGTVTFKATEGGTFVFFCKYHQPTMRGELIVLP</sequence>
<evidence type="ECO:0000259" key="2">
    <source>
        <dbReference type="Pfam" id="PF13473"/>
    </source>
</evidence>
<organism evidence="3 4">
    <name type="scientific">Candidatus Nitrosocosmicus arcticus</name>
    <dbReference type="NCBI Taxonomy" id="2035267"/>
    <lineage>
        <taxon>Archaea</taxon>
        <taxon>Nitrososphaerota</taxon>
        <taxon>Nitrososphaeria</taxon>
        <taxon>Nitrososphaerales</taxon>
        <taxon>Nitrososphaeraceae</taxon>
        <taxon>Candidatus Nitrosocosmicus</taxon>
    </lineage>
</organism>
<keyword evidence="1" id="KW-0812">Transmembrane</keyword>
<name>A0A557SX19_9ARCH</name>
<accession>A0A557SX19</accession>
<evidence type="ECO:0000313" key="4">
    <source>
        <dbReference type="Proteomes" id="UP000315289"/>
    </source>
</evidence>
<dbReference type="InterPro" id="IPR028096">
    <property type="entry name" value="EfeO_Cupredoxin"/>
</dbReference>
<keyword evidence="1" id="KW-1133">Transmembrane helix</keyword>
<dbReference type="OrthoDB" id="12321at2157"/>
<gene>
    <name evidence="3" type="ORF">NARC_40113</name>
</gene>
<keyword evidence="1" id="KW-0472">Membrane</keyword>